<dbReference type="EMBL" id="JAGRRH010000002">
    <property type="protein sequence ID" value="KAG7373567.1"/>
    <property type="molecule type" value="Genomic_DNA"/>
</dbReference>
<gene>
    <name evidence="3" type="ORF">IV203_034291</name>
</gene>
<protein>
    <submittedName>
        <fullName evidence="3">Uncharacterized protein</fullName>
    </submittedName>
</protein>
<reference evidence="3" key="2">
    <citation type="submission" date="2021-04" db="EMBL/GenBank/DDBJ databases">
        <authorList>
            <person name="Podell S."/>
        </authorList>
    </citation>
    <scope>NUCLEOTIDE SEQUENCE</scope>
    <source>
        <strain evidence="3">Hildebrandi</strain>
    </source>
</reference>
<accession>A0A9K3M472</accession>
<name>A0A9K3M472_9STRA</name>
<keyword evidence="2" id="KW-1133">Transmembrane helix</keyword>
<feature type="transmembrane region" description="Helical" evidence="2">
    <location>
        <begin position="12"/>
        <end position="29"/>
    </location>
</feature>
<reference evidence="3" key="1">
    <citation type="journal article" date="2021" name="Sci. Rep.">
        <title>Diploid genomic architecture of Nitzschia inconspicua, an elite biomass production diatom.</title>
        <authorList>
            <person name="Oliver A."/>
            <person name="Podell S."/>
            <person name="Pinowska A."/>
            <person name="Traller J.C."/>
            <person name="Smith S.R."/>
            <person name="McClure R."/>
            <person name="Beliaev A."/>
            <person name="Bohutskyi P."/>
            <person name="Hill E.A."/>
            <person name="Rabines A."/>
            <person name="Zheng H."/>
            <person name="Allen L.Z."/>
            <person name="Kuo A."/>
            <person name="Grigoriev I.V."/>
            <person name="Allen A.E."/>
            <person name="Hazlebeck D."/>
            <person name="Allen E.E."/>
        </authorList>
    </citation>
    <scope>NUCLEOTIDE SEQUENCE</scope>
    <source>
        <strain evidence="3">Hildebrandi</strain>
    </source>
</reference>
<organism evidence="3 4">
    <name type="scientific">Nitzschia inconspicua</name>
    <dbReference type="NCBI Taxonomy" id="303405"/>
    <lineage>
        <taxon>Eukaryota</taxon>
        <taxon>Sar</taxon>
        <taxon>Stramenopiles</taxon>
        <taxon>Ochrophyta</taxon>
        <taxon>Bacillariophyta</taxon>
        <taxon>Bacillariophyceae</taxon>
        <taxon>Bacillariophycidae</taxon>
        <taxon>Bacillariales</taxon>
        <taxon>Bacillariaceae</taxon>
        <taxon>Nitzschia</taxon>
    </lineage>
</organism>
<evidence type="ECO:0000256" key="2">
    <source>
        <dbReference type="SAM" id="Phobius"/>
    </source>
</evidence>
<proteinExistence type="predicted"/>
<keyword evidence="4" id="KW-1185">Reference proteome</keyword>
<dbReference type="AlphaFoldDB" id="A0A9K3M472"/>
<evidence type="ECO:0000313" key="3">
    <source>
        <dbReference type="EMBL" id="KAG7373567.1"/>
    </source>
</evidence>
<dbReference type="Proteomes" id="UP000693970">
    <property type="component" value="Unassembled WGS sequence"/>
</dbReference>
<evidence type="ECO:0000313" key="4">
    <source>
        <dbReference type="Proteomes" id="UP000693970"/>
    </source>
</evidence>
<sequence length="134" mass="14722">MASITPSRRIGSILVSVIAVTILLLAVYFDAGQLSFQPFSTSNNNNNKNNNLLNAKDKETGNEEVIYGVAFQNHNVNNLRKQGSDEERKLKGKSAKSESNPTSSKTTSTKSDKSSKSLTVTSVYQGAYRKKFKE</sequence>
<keyword evidence="2" id="KW-0812">Transmembrane</keyword>
<comment type="caution">
    <text evidence="3">The sequence shown here is derived from an EMBL/GenBank/DDBJ whole genome shotgun (WGS) entry which is preliminary data.</text>
</comment>
<feature type="compositionally biased region" description="Low complexity" evidence="1">
    <location>
        <begin position="97"/>
        <end position="109"/>
    </location>
</feature>
<keyword evidence="2" id="KW-0472">Membrane</keyword>
<evidence type="ECO:0000256" key="1">
    <source>
        <dbReference type="SAM" id="MobiDB-lite"/>
    </source>
</evidence>
<feature type="region of interest" description="Disordered" evidence="1">
    <location>
        <begin position="77"/>
        <end position="120"/>
    </location>
</feature>